<dbReference type="InterPro" id="IPR018371">
    <property type="entry name" value="Chitin-binding_1_CS"/>
</dbReference>
<dbReference type="EMBL" id="MU857601">
    <property type="protein sequence ID" value="KAK4252296.1"/>
    <property type="molecule type" value="Genomic_DNA"/>
</dbReference>
<evidence type="ECO:0000256" key="6">
    <source>
        <dbReference type="ARBA" id="ARBA00023277"/>
    </source>
</evidence>
<keyword evidence="5" id="KW-0378">Hydrolase</keyword>
<dbReference type="InterPro" id="IPR011330">
    <property type="entry name" value="Glyco_hydro/deAcase_b/a-brl"/>
</dbReference>
<dbReference type="InterPro" id="IPR036861">
    <property type="entry name" value="Endochitinase-like_sf"/>
</dbReference>
<feature type="region of interest" description="Disordered" evidence="9">
    <location>
        <begin position="45"/>
        <end position="76"/>
    </location>
</feature>
<reference evidence="13" key="2">
    <citation type="submission" date="2023-05" db="EMBL/GenBank/DDBJ databases">
        <authorList>
            <consortium name="Lawrence Berkeley National Laboratory"/>
            <person name="Steindorff A."/>
            <person name="Hensen N."/>
            <person name="Bonometti L."/>
            <person name="Westerberg I."/>
            <person name="Brannstrom I.O."/>
            <person name="Guillou S."/>
            <person name="Cros-Aarteil S."/>
            <person name="Calhoun S."/>
            <person name="Haridas S."/>
            <person name="Kuo A."/>
            <person name="Mondo S."/>
            <person name="Pangilinan J."/>
            <person name="Riley R."/>
            <person name="Labutti K."/>
            <person name="Andreopoulos B."/>
            <person name="Lipzen A."/>
            <person name="Chen C."/>
            <person name="Yanf M."/>
            <person name="Daum C."/>
            <person name="Ng V."/>
            <person name="Clum A."/>
            <person name="Ohm R."/>
            <person name="Martin F."/>
            <person name="Silar P."/>
            <person name="Natvig D."/>
            <person name="Lalanne C."/>
            <person name="Gautier V."/>
            <person name="Ament-Velasquez S.L."/>
            <person name="Kruys A."/>
            <person name="Hutchinson M.I."/>
            <person name="Powell A.J."/>
            <person name="Barry K."/>
            <person name="Miller A.N."/>
            <person name="Grigoriev I.V."/>
            <person name="Debuchy R."/>
            <person name="Gladieux P."/>
            <person name="Thoren M.H."/>
            <person name="Johannesson H."/>
        </authorList>
    </citation>
    <scope>NUCLEOTIDE SEQUENCE</scope>
    <source>
        <strain evidence="13">CBS 359.72</strain>
    </source>
</reference>
<keyword evidence="2 8" id="KW-0147">Chitin-binding</keyword>
<feature type="compositionally biased region" description="Low complexity" evidence="9">
    <location>
        <begin position="456"/>
        <end position="507"/>
    </location>
</feature>
<feature type="disulfide bond" evidence="8">
    <location>
        <begin position="90"/>
        <end position="104"/>
    </location>
</feature>
<comment type="cofactor">
    <cofactor evidence="1">
        <name>Co(2+)</name>
        <dbReference type="ChEBI" id="CHEBI:48828"/>
    </cofactor>
</comment>
<keyword evidence="4 10" id="KW-0732">Signal</keyword>
<evidence type="ECO:0000313" key="13">
    <source>
        <dbReference type="EMBL" id="KAK4252296.1"/>
    </source>
</evidence>
<dbReference type="Pfam" id="PF01522">
    <property type="entry name" value="Polysacc_deac_1"/>
    <property type="match status" value="1"/>
</dbReference>
<feature type="compositionally biased region" description="Basic and acidic residues" evidence="9">
    <location>
        <begin position="58"/>
        <end position="67"/>
    </location>
</feature>
<evidence type="ECO:0000256" key="7">
    <source>
        <dbReference type="ARBA" id="ARBA00023285"/>
    </source>
</evidence>
<dbReference type="Gene3D" id="3.30.60.10">
    <property type="entry name" value="Endochitinase-like"/>
    <property type="match status" value="2"/>
</dbReference>
<dbReference type="CDD" id="cd11618">
    <property type="entry name" value="ChtBD1_1"/>
    <property type="match status" value="1"/>
</dbReference>
<protein>
    <recommendedName>
        <fullName evidence="15">Chitin deacetylase</fullName>
    </recommendedName>
</protein>
<evidence type="ECO:0000256" key="8">
    <source>
        <dbReference type="PROSITE-ProRule" id="PRU00261"/>
    </source>
</evidence>
<dbReference type="CDD" id="cd10951">
    <property type="entry name" value="CE4_ClCDA_like"/>
    <property type="match status" value="1"/>
</dbReference>
<dbReference type="SMART" id="SM00270">
    <property type="entry name" value="ChtBD1"/>
    <property type="match status" value="2"/>
</dbReference>
<dbReference type="AlphaFoldDB" id="A0AAN7D2T0"/>
<dbReference type="GO" id="GO:0005975">
    <property type="term" value="P:carbohydrate metabolic process"/>
    <property type="evidence" value="ECO:0007669"/>
    <property type="project" value="InterPro"/>
</dbReference>
<feature type="region of interest" description="Disordered" evidence="9">
    <location>
        <begin position="450"/>
        <end position="510"/>
    </location>
</feature>
<comment type="caution">
    <text evidence="13">The sequence shown here is derived from an EMBL/GenBank/DDBJ whole genome shotgun (WGS) entry which is preliminary data.</text>
</comment>
<keyword evidence="8" id="KW-1015">Disulfide bond</keyword>
<gene>
    <name evidence="13" type="ORF">C7999DRAFT_36817</name>
</gene>
<evidence type="ECO:0000256" key="4">
    <source>
        <dbReference type="ARBA" id="ARBA00022729"/>
    </source>
</evidence>
<dbReference type="SUPFAM" id="SSF57016">
    <property type="entry name" value="Plant lectins/antimicrobial peptides"/>
    <property type="match status" value="2"/>
</dbReference>
<dbReference type="SUPFAM" id="SSF88713">
    <property type="entry name" value="Glycoside hydrolase/deacetylase"/>
    <property type="match status" value="1"/>
</dbReference>
<accession>A0AAN7D2T0</accession>
<reference evidence="13" key="1">
    <citation type="journal article" date="2023" name="Mol. Phylogenet. Evol.">
        <title>Genome-scale phylogeny and comparative genomics of the fungal order Sordariales.</title>
        <authorList>
            <person name="Hensen N."/>
            <person name="Bonometti L."/>
            <person name="Westerberg I."/>
            <person name="Brannstrom I.O."/>
            <person name="Guillou S."/>
            <person name="Cros-Aarteil S."/>
            <person name="Calhoun S."/>
            <person name="Haridas S."/>
            <person name="Kuo A."/>
            <person name="Mondo S."/>
            <person name="Pangilinan J."/>
            <person name="Riley R."/>
            <person name="LaButti K."/>
            <person name="Andreopoulos B."/>
            <person name="Lipzen A."/>
            <person name="Chen C."/>
            <person name="Yan M."/>
            <person name="Daum C."/>
            <person name="Ng V."/>
            <person name="Clum A."/>
            <person name="Steindorff A."/>
            <person name="Ohm R.A."/>
            <person name="Martin F."/>
            <person name="Silar P."/>
            <person name="Natvig D.O."/>
            <person name="Lalanne C."/>
            <person name="Gautier V."/>
            <person name="Ament-Velasquez S.L."/>
            <person name="Kruys A."/>
            <person name="Hutchinson M.I."/>
            <person name="Powell A.J."/>
            <person name="Barry K."/>
            <person name="Miller A.N."/>
            <person name="Grigoriev I.V."/>
            <person name="Debuchy R."/>
            <person name="Gladieux P."/>
            <person name="Hiltunen Thoren M."/>
            <person name="Johannesson H."/>
        </authorList>
    </citation>
    <scope>NUCLEOTIDE SEQUENCE</scope>
    <source>
        <strain evidence="13">CBS 359.72</strain>
    </source>
</reference>
<feature type="disulfide bond" evidence="8">
    <location>
        <begin position="410"/>
        <end position="425"/>
    </location>
</feature>
<dbReference type="Proteomes" id="UP001303647">
    <property type="component" value="Unassembled WGS sequence"/>
</dbReference>
<comment type="caution">
    <text evidence="8">Lacks conserved residue(s) required for the propagation of feature annotation.</text>
</comment>
<evidence type="ECO:0000313" key="14">
    <source>
        <dbReference type="Proteomes" id="UP001303647"/>
    </source>
</evidence>
<evidence type="ECO:0000256" key="10">
    <source>
        <dbReference type="SAM" id="SignalP"/>
    </source>
</evidence>
<evidence type="ECO:0008006" key="15">
    <source>
        <dbReference type="Google" id="ProtNLM"/>
    </source>
</evidence>
<keyword evidence="6" id="KW-0119">Carbohydrate metabolism</keyword>
<evidence type="ECO:0000256" key="3">
    <source>
        <dbReference type="ARBA" id="ARBA00022723"/>
    </source>
</evidence>
<feature type="disulfide bond" evidence="8">
    <location>
        <begin position="424"/>
        <end position="438"/>
    </location>
</feature>
<dbReference type="PROSITE" id="PS50941">
    <property type="entry name" value="CHIT_BIND_I_2"/>
    <property type="match status" value="2"/>
</dbReference>
<dbReference type="GO" id="GO:0008061">
    <property type="term" value="F:chitin binding"/>
    <property type="evidence" value="ECO:0007669"/>
    <property type="project" value="UniProtKB-UniRule"/>
</dbReference>
<evidence type="ECO:0000256" key="9">
    <source>
        <dbReference type="SAM" id="MobiDB-lite"/>
    </source>
</evidence>
<dbReference type="PANTHER" id="PTHR46471:SF2">
    <property type="entry name" value="CHITIN DEACETYLASE-RELATED"/>
    <property type="match status" value="1"/>
</dbReference>
<feature type="domain" description="NodB homology" evidence="12">
    <location>
        <begin position="153"/>
        <end position="348"/>
    </location>
</feature>
<feature type="compositionally biased region" description="Low complexity" evidence="9">
    <location>
        <begin position="379"/>
        <end position="393"/>
    </location>
</feature>
<keyword evidence="7" id="KW-0170">Cobalt</keyword>
<dbReference type="PROSITE" id="PS51677">
    <property type="entry name" value="NODB"/>
    <property type="match status" value="1"/>
</dbReference>
<evidence type="ECO:0000256" key="1">
    <source>
        <dbReference type="ARBA" id="ARBA00001941"/>
    </source>
</evidence>
<feature type="disulfide bond" evidence="8">
    <location>
        <begin position="85"/>
        <end position="97"/>
    </location>
</feature>
<organism evidence="13 14">
    <name type="scientific">Corynascus novoguineensis</name>
    <dbReference type="NCBI Taxonomy" id="1126955"/>
    <lineage>
        <taxon>Eukaryota</taxon>
        <taxon>Fungi</taxon>
        <taxon>Dikarya</taxon>
        <taxon>Ascomycota</taxon>
        <taxon>Pezizomycotina</taxon>
        <taxon>Sordariomycetes</taxon>
        <taxon>Sordariomycetidae</taxon>
        <taxon>Sordariales</taxon>
        <taxon>Chaetomiaceae</taxon>
        <taxon>Corynascus</taxon>
    </lineage>
</organism>
<dbReference type="CDD" id="cd00035">
    <property type="entry name" value="ChtBD1"/>
    <property type="match status" value="1"/>
</dbReference>
<feature type="domain" description="Chitin-binding type-1" evidence="11">
    <location>
        <begin position="75"/>
        <end position="119"/>
    </location>
</feature>
<evidence type="ECO:0000256" key="2">
    <source>
        <dbReference type="ARBA" id="ARBA00022669"/>
    </source>
</evidence>
<feature type="signal peptide" evidence="10">
    <location>
        <begin position="1"/>
        <end position="17"/>
    </location>
</feature>
<feature type="domain" description="Chitin-binding type-1" evidence="11">
    <location>
        <begin position="407"/>
        <end position="453"/>
    </location>
</feature>
<sequence>MRLSSTVLAASLGLALAHDNHGQHVPKLLGARGFLSDLSARRRTSLGGLPATGRPTSRRGDLKKRQDDGDDDDDEGRCGPGYGSCPDGECCSFEGWCGTGLEYCSAPDCQINYAAACDANKKPEGIDTSKVERPKLGGIAYGGAGIYDCVNAGEIALTFDDGPYIYTNDLLDKLKSYDAKATFFITGTNLGKGQINDPTTSYPQIIRRMHAEGHQIASHTWSHQNASQLTTTQFSNQMIWNEIALNSILGFFPTYMRPPYSICEDYCQSILASLGYHAIYFDLDTEGYLHDDEAQIQTSKDIWDDAIDSSDPSEDSFLQIEHDIHYQTVYNLTDYILTSLIKNGYRAVTVGECLGDPAENWYRNGPDGSITVPTTSVAPPNTTSTVPTGPTRTTISIEPTYTGPSTDGTCGNGVTCAGTEFGPCCSIFGYCGDSDAHCSSDNGCQPEWGSCDGEQSTTTVPPSDTTTVPPSQTTSVPPSETTLSTQTRTSSVETTTVPSTSSDEPTPTGLPISTNGRCGFVAGQTCEGSKYGKCCSLADRCSDDALACSPLLGCQEEYGSCSSLN</sequence>
<evidence type="ECO:0000259" key="11">
    <source>
        <dbReference type="PROSITE" id="PS50941"/>
    </source>
</evidence>
<name>A0AAN7D2T0_9PEZI</name>
<dbReference type="PROSITE" id="PS00026">
    <property type="entry name" value="CHIT_BIND_I_1"/>
    <property type="match status" value="1"/>
</dbReference>
<dbReference type="Gene3D" id="3.20.20.370">
    <property type="entry name" value="Glycoside hydrolase/deacetylase"/>
    <property type="match status" value="1"/>
</dbReference>
<evidence type="ECO:0000259" key="12">
    <source>
        <dbReference type="PROSITE" id="PS51677"/>
    </source>
</evidence>
<dbReference type="GO" id="GO:0046872">
    <property type="term" value="F:metal ion binding"/>
    <property type="evidence" value="ECO:0007669"/>
    <property type="project" value="UniProtKB-KW"/>
</dbReference>
<feature type="region of interest" description="Disordered" evidence="9">
    <location>
        <begin position="371"/>
        <end position="393"/>
    </location>
</feature>
<feature type="chain" id="PRO_5042991246" description="Chitin deacetylase" evidence="10">
    <location>
        <begin position="18"/>
        <end position="565"/>
    </location>
</feature>
<dbReference type="PANTHER" id="PTHR46471">
    <property type="entry name" value="CHITIN DEACETYLASE"/>
    <property type="match status" value="1"/>
</dbReference>
<evidence type="ECO:0000256" key="5">
    <source>
        <dbReference type="ARBA" id="ARBA00022801"/>
    </source>
</evidence>
<proteinExistence type="predicted"/>
<dbReference type="InterPro" id="IPR001002">
    <property type="entry name" value="Chitin-bd_1"/>
</dbReference>
<dbReference type="InterPro" id="IPR002509">
    <property type="entry name" value="NODB_dom"/>
</dbReference>
<keyword evidence="14" id="KW-1185">Reference proteome</keyword>
<keyword evidence="3" id="KW-0479">Metal-binding</keyword>
<dbReference type="GO" id="GO:0016810">
    <property type="term" value="F:hydrolase activity, acting on carbon-nitrogen (but not peptide) bonds"/>
    <property type="evidence" value="ECO:0007669"/>
    <property type="project" value="InterPro"/>
</dbReference>